<organism evidence="1 2">
    <name type="scientific">Plasmopara halstedii</name>
    <name type="common">Downy mildew of sunflower</name>
    <dbReference type="NCBI Taxonomy" id="4781"/>
    <lineage>
        <taxon>Eukaryota</taxon>
        <taxon>Sar</taxon>
        <taxon>Stramenopiles</taxon>
        <taxon>Oomycota</taxon>
        <taxon>Peronosporomycetes</taxon>
        <taxon>Peronosporales</taxon>
        <taxon>Peronosporaceae</taxon>
        <taxon>Plasmopara</taxon>
    </lineage>
</organism>
<evidence type="ECO:0000313" key="1">
    <source>
        <dbReference type="EMBL" id="CEG40077.1"/>
    </source>
</evidence>
<keyword evidence="2" id="KW-1185">Reference proteome</keyword>
<dbReference type="EMBL" id="CCYD01000468">
    <property type="protein sequence ID" value="CEG40077.1"/>
    <property type="molecule type" value="Genomic_DNA"/>
</dbReference>
<proteinExistence type="predicted"/>
<reference evidence="2" key="1">
    <citation type="submission" date="2014-09" db="EMBL/GenBank/DDBJ databases">
        <authorList>
            <person name="Sharma Rahul"/>
            <person name="Thines Marco"/>
        </authorList>
    </citation>
    <scope>NUCLEOTIDE SEQUENCE [LARGE SCALE GENOMIC DNA]</scope>
</reference>
<dbReference type="RefSeq" id="XP_024576446.1">
    <property type="nucleotide sequence ID" value="XM_024725696.1"/>
</dbReference>
<accession>A0A0P1AHA8</accession>
<protein>
    <submittedName>
        <fullName evidence="1">Uncharacterized protein</fullName>
    </submittedName>
</protein>
<evidence type="ECO:0000313" key="2">
    <source>
        <dbReference type="Proteomes" id="UP000054928"/>
    </source>
</evidence>
<dbReference type="GeneID" id="36405353"/>
<dbReference type="Proteomes" id="UP000054928">
    <property type="component" value="Unassembled WGS sequence"/>
</dbReference>
<name>A0A0P1AHA8_PLAHL</name>
<dbReference type="AlphaFoldDB" id="A0A0P1AHA8"/>
<sequence>MWASRSRTKLEFSFESLRVPLISRSNCAALQARKIVPAIFRCIMTFLKRRRGITTERIHVYHLENILPPQALRDEQMNSDS</sequence>